<dbReference type="InterPro" id="IPR036866">
    <property type="entry name" value="RibonucZ/Hydroxyglut_hydro"/>
</dbReference>
<dbReference type="GO" id="GO:0042781">
    <property type="term" value="F:3'-tRNA processing endoribonuclease activity"/>
    <property type="evidence" value="ECO:0007669"/>
    <property type="project" value="TreeGrafter"/>
</dbReference>
<keyword evidence="8" id="KW-0862">Zinc</keyword>
<keyword evidence="5" id="KW-0479">Metal-binding</keyword>
<protein>
    <recommendedName>
        <fullName evidence="9">Metallo-beta-lactamase domain-containing protein</fullName>
    </recommendedName>
</protein>
<evidence type="ECO:0000256" key="2">
    <source>
        <dbReference type="ARBA" id="ARBA00011738"/>
    </source>
</evidence>
<keyword evidence="7" id="KW-0378">Hydrolase</keyword>
<name>A0A0C9YFG4_9AGAR</name>
<keyword evidence="3" id="KW-0819">tRNA processing</keyword>
<evidence type="ECO:0000256" key="5">
    <source>
        <dbReference type="ARBA" id="ARBA00022723"/>
    </source>
</evidence>
<dbReference type="OrthoDB" id="527344at2759"/>
<evidence type="ECO:0000256" key="1">
    <source>
        <dbReference type="ARBA" id="ARBA00001947"/>
    </source>
</evidence>
<organism evidence="10 11">
    <name type="scientific">Laccaria amethystina LaAM-08-1</name>
    <dbReference type="NCBI Taxonomy" id="1095629"/>
    <lineage>
        <taxon>Eukaryota</taxon>
        <taxon>Fungi</taxon>
        <taxon>Dikarya</taxon>
        <taxon>Basidiomycota</taxon>
        <taxon>Agaricomycotina</taxon>
        <taxon>Agaricomycetes</taxon>
        <taxon>Agaricomycetidae</taxon>
        <taxon>Agaricales</taxon>
        <taxon>Agaricineae</taxon>
        <taxon>Hydnangiaceae</taxon>
        <taxon>Laccaria</taxon>
    </lineage>
</organism>
<dbReference type="SUPFAM" id="SSF56281">
    <property type="entry name" value="Metallo-hydrolase/oxidoreductase"/>
    <property type="match status" value="1"/>
</dbReference>
<feature type="domain" description="Metallo-beta-lactamase" evidence="9">
    <location>
        <begin position="51"/>
        <end position="328"/>
    </location>
</feature>
<reference evidence="11" key="2">
    <citation type="submission" date="2015-01" db="EMBL/GenBank/DDBJ databases">
        <title>Evolutionary Origins and Diversification of the Mycorrhizal Mutualists.</title>
        <authorList>
            <consortium name="DOE Joint Genome Institute"/>
            <consortium name="Mycorrhizal Genomics Consortium"/>
            <person name="Kohler A."/>
            <person name="Kuo A."/>
            <person name="Nagy L.G."/>
            <person name="Floudas D."/>
            <person name="Copeland A."/>
            <person name="Barry K.W."/>
            <person name="Cichocki N."/>
            <person name="Veneault-Fourrey C."/>
            <person name="LaButti K."/>
            <person name="Lindquist E.A."/>
            <person name="Lipzen A."/>
            <person name="Lundell T."/>
            <person name="Morin E."/>
            <person name="Murat C."/>
            <person name="Riley R."/>
            <person name="Ohm R."/>
            <person name="Sun H."/>
            <person name="Tunlid A."/>
            <person name="Henrissat B."/>
            <person name="Grigoriev I.V."/>
            <person name="Hibbett D.S."/>
            <person name="Martin F."/>
        </authorList>
    </citation>
    <scope>NUCLEOTIDE SEQUENCE [LARGE SCALE GENOMIC DNA]</scope>
    <source>
        <strain evidence="11">LaAM-08-1</strain>
    </source>
</reference>
<dbReference type="InterPro" id="IPR013471">
    <property type="entry name" value="RNase_Z/BN"/>
</dbReference>
<evidence type="ECO:0000313" key="11">
    <source>
        <dbReference type="Proteomes" id="UP000054477"/>
    </source>
</evidence>
<comment type="subunit">
    <text evidence="2">Homodimer.</text>
</comment>
<dbReference type="Pfam" id="PF23023">
    <property type="entry name" value="Anti-Pycsar_Apyc1"/>
    <property type="match status" value="1"/>
</dbReference>
<evidence type="ECO:0000313" key="10">
    <source>
        <dbReference type="EMBL" id="KIK06823.1"/>
    </source>
</evidence>
<evidence type="ECO:0000256" key="4">
    <source>
        <dbReference type="ARBA" id="ARBA00022722"/>
    </source>
</evidence>
<keyword evidence="4" id="KW-0540">Nuclease</keyword>
<dbReference type="GO" id="GO:0005634">
    <property type="term" value="C:nucleus"/>
    <property type="evidence" value="ECO:0007669"/>
    <property type="project" value="TreeGrafter"/>
</dbReference>
<evidence type="ECO:0000256" key="6">
    <source>
        <dbReference type="ARBA" id="ARBA00022759"/>
    </source>
</evidence>
<dbReference type="STRING" id="1095629.A0A0C9YFG4"/>
<dbReference type="CDD" id="cd07717">
    <property type="entry name" value="RNaseZ_ZiPD-like_MBL-fold"/>
    <property type="match status" value="1"/>
</dbReference>
<dbReference type="Proteomes" id="UP000054477">
    <property type="component" value="Unassembled WGS sequence"/>
</dbReference>
<keyword evidence="6" id="KW-0255">Endonuclease</keyword>
<keyword evidence="11" id="KW-1185">Reference proteome</keyword>
<sequence>MTCCRRLIQTVYLFGRRRTMSSSSASRQSPISSLSVTFLGTASAQPSSTRNHSALGLRVGGDVWLFDCGEATQHQLQKSNLKMGKIEKIFVTHTHGDHIFGLIPLLASCLNGAGGAADGAEDARTQVDTTIPPLEIYGPPGTRAYVRGGLKYTHSLLGKPYVVHELRSPSDPQEEEVLPLGNAESPHGQDIPQVDGCWKNIFTDSAISVSAAPIKHSVSCVGFVVTEAPIPGKIDPKKYIPDIKRTKTPISVMRQLQQGESVQLGDGTILHGPPRRKGRKVVILGDTYDPSPIIPLAEDADLLIHEATNAHLPGIDPNTKEIDTYASVEERAKSRGHSTPQMAGAFAKRIRARKLVLNHFSARYPGDETEEANKIMDAIAELAAKEFGSSVTCAKDFMSVDVVFND</sequence>
<evidence type="ECO:0000259" key="9">
    <source>
        <dbReference type="SMART" id="SM00849"/>
    </source>
</evidence>
<reference evidence="10 11" key="1">
    <citation type="submission" date="2014-04" db="EMBL/GenBank/DDBJ databases">
        <authorList>
            <consortium name="DOE Joint Genome Institute"/>
            <person name="Kuo A."/>
            <person name="Kohler A."/>
            <person name="Nagy L.G."/>
            <person name="Floudas D."/>
            <person name="Copeland A."/>
            <person name="Barry K.W."/>
            <person name="Cichocki N."/>
            <person name="Veneault-Fourrey C."/>
            <person name="LaButti K."/>
            <person name="Lindquist E.A."/>
            <person name="Lipzen A."/>
            <person name="Lundell T."/>
            <person name="Morin E."/>
            <person name="Murat C."/>
            <person name="Sun H."/>
            <person name="Tunlid A."/>
            <person name="Henrissat B."/>
            <person name="Grigoriev I.V."/>
            <person name="Hibbett D.S."/>
            <person name="Martin F."/>
            <person name="Nordberg H.P."/>
            <person name="Cantor M.N."/>
            <person name="Hua S.X."/>
        </authorList>
    </citation>
    <scope>NUCLEOTIDE SEQUENCE [LARGE SCALE GENOMIC DNA]</scope>
    <source>
        <strain evidence="10 11">LaAM-08-1</strain>
    </source>
</reference>
<dbReference type="EMBL" id="KN838551">
    <property type="protein sequence ID" value="KIK06823.1"/>
    <property type="molecule type" value="Genomic_DNA"/>
</dbReference>
<evidence type="ECO:0000256" key="7">
    <source>
        <dbReference type="ARBA" id="ARBA00022801"/>
    </source>
</evidence>
<evidence type="ECO:0000256" key="3">
    <source>
        <dbReference type="ARBA" id="ARBA00022694"/>
    </source>
</evidence>
<dbReference type="PANTHER" id="PTHR46018:SF2">
    <property type="entry name" value="ZINC PHOSPHODIESTERASE ELAC PROTEIN 1"/>
    <property type="match status" value="1"/>
</dbReference>
<dbReference type="AlphaFoldDB" id="A0A0C9YFG4"/>
<dbReference type="SMART" id="SM00849">
    <property type="entry name" value="Lactamase_B"/>
    <property type="match status" value="1"/>
</dbReference>
<dbReference type="HAMAP" id="MF_01818">
    <property type="entry name" value="RNase_Z_BN"/>
    <property type="match status" value="1"/>
</dbReference>
<dbReference type="InterPro" id="IPR001279">
    <property type="entry name" value="Metallo-B-lactamas"/>
</dbReference>
<dbReference type="HOGENOM" id="CLU_031317_4_0_1"/>
<gene>
    <name evidence="10" type="ORF">K443DRAFT_252756</name>
</gene>
<dbReference type="PANTHER" id="PTHR46018">
    <property type="entry name" value="ZINC PHOSPHODIESTERASE ELAC PROTEIN 1"/>
    <property type="match status" value="1"/>
</dbReference>
<comment type="cofactor">
    <cofactor evidence="1">
        <name>Zn(2+)</name>
        <dbReference type="ChEBI" id="CHEBI:29105"/>
    </cofactor>
</comment>
<accession>A0A0C9YFG4</accession>
<dbReference type="Gene3D" id="3.60.15.10">
    <property type="entry name" value="Ribonuclease Z/Hydroxyacylglutathione hydrolase-like"/>
    <property type="match status" value="1"/>
</dbReference>
<evidence type="ECO:0000256" key="8">
    <source>
        <dbReference type="ARBA" id="ARBA00022833"/>
    </source>
</evidence>
<proteinExistence type="inferred from homology"/>
<dbReference type="GO" id="GO:0046872">
    <property type="term" value="F:metal ion binding"/>
    <property type="evidence" value="ECO:0007669"/>
    <property type="project" value="UniProtKB-KW"/>
</dbReference>